<dbReference type="SUPFAM" id="SSF55383">
    <property type="entry name" value="Copper amine oxidase, domain N"/>
    <property type="match status" value="1"/>
</dbReference>
<evidence type="ECO:0000256" key="1">
    <source>
        <dbReference type="SAM" id="SignalP"/>
    </source>
</evidence>
<dbReference type="Gene3D" id="3.30.457.10">
    <property type="entry name" value="Copper amine oxidase-like, N-terminal domain"/>
    <property type="match status" value="1"/>
</dbReference>
<protein>
    <submittedName>
        <fullName evidence="3">Copper amine oxidase N-terminal domain-containing protein</fullName>
    </submittedName>
</protein>
<organism evidence="3 4">
    <name type="scientific">Paenibacillus baimaensis</name>
    <dbReference type="NCBI Taxonomy" id="2982185"/>
    <lineage>
        <taxon>Bacteria</taxon>
        <taxon>Bacillati</taxon>
        <taxon>Bacillota</taxon>
        <taxon>Bacilli</taxon>
        <taxon>Bacillales</taxon>
        <taxon>Paenibacillaceae</taxon>
        <taxon>Paenibacillus</taxon>
    </lineage>
</organism>
<name>A0ABT2UTK8_9BACL</name>
<proteinExistence type="predicted"/>
<accession>A0ABT2UTK8</accession>
<dbReference type="InterPro" id="IPR036582">
    <property type="entry name" value="Mao_N_sf"/>
</dbReference>
<keyword evidence="1" id="KW-0732">Signal</keyword>
<gene>
    <name evidence="3" type="ORF">OB236_38280</name>
</gene>
<dbReference type="InterPro" id="IPR012854">
    <property type="entry name" value="Cu_amine_oxidase-like_N"/>
</dbReference>
<dbReference type="Proteomes" id="UP001652445">
    <property type="component" value="Unassembled WGS sequence"/>
</dbReference>
<keyword evidence="4" id="KW-1185">Reference proteome</keyword>
<dbReference type="RefSeq" id="WP_262688671.1">
    <property type="nucleotide sequence ID" value="NZ_JAOQIO010000124.1"/>
</dbReference>
<comment type="caution">
    <text evidence="3">The sequence shown here is derived from an EMBL/GenBank/DDBJ whole genome shotgun (WGS) entry which is preliminary data.</text>
</comment>
<reference evidence="3 4" key="1">
    <citation type="submission" date="2022-09" db="EMBL/GenBank/DDBJ databases">
        <authorList>
            <person name="Han X.L."/>
            <person name="Wang Q."/>
            <person name="Lu T."/>
        </authorList>
    </citation>
    <scope>NUCLEOTIDE SEQUENCE [LARGE SCALE GENOMIC DNA]</scope>
    <source>
        <strain evidence="3 4">WQ 127069</strain>
    </source>
</reference>
<feature type="signal peptide" evidence="1">
    <location>
        <begin position="1"/>
        <end position="22"/>
    </location>
</feature>
<sequence>MRKYIIGALFGFLIAFAFSAHAEVVNMFGKVVDGSFPLQINGQKAEKDAISIEGTSYIPVRSAAEIFGYDVSFIDSQVILKKKEGDVKMNINSGVISEEDRIKIDKSEAEKQENLIKLADIEAKSKQEQAEFEARKQFGIEQDAKIAADRKAWEEQQNSYQIASLKLVMNSKEVKPDAFYKKGTTYLLSVRMLAEATGADVTLDETTKQMIFKLDKNILKLTLNSTTGYLNDRQINLETSPVIFKDVTLVPVRIIVEALGGKVDQTETTLTITK</sequence>
<feature type="domain" description="Copper amine oxidase-like N-terminal" evidence="2">
    <location>
        <begin position="169"/>
        <end position="272"/>
    </location>
</feature>
<evidence type="ECO:0000313" key="3">
    <source>
        <dbReference type="EMBL" id="MCU6797989.1"/>
    </source>
</evidence>
<dbReference type="Pfam" id="PF07833">
    <property type="entry name" value="Cu_amine_oxidN1"/>
    <property type="match status" value="1"/>
</dbReference>
<evidence type="ECO:0000259" key="2">
    <source>
        <dbReference type="Pfam" id="PF07833"/>
    </source>
</evidence>
<evidence type="ECO:0000313" key="4">
    <source>
        <dbReference type="Proteomes" id="UP001652445"/>
    </source>
</evidence>
<feature type="chain" id="PRO_5047215352" evidence="1">
    <location>
        <begin position="23"/>
        <end position="274"/>
    </location>
</feature>
<dbReference type="EMBL" id="JAOQIO010000124">
    <property type="protein sequence ID" value="MCU6797989.1"/>
    <property type="molecule type" value="Genomic_DNA"/>
</dbReference>